<evidence type="ECO:0000313" key="3">
    <source>
        <dbReference type="EMBL" id="TGL59234.1"/>
    </source>
</evidence>
<dbReference type="PRINTS" id="PR00081">
    <property type="entry name" value="GDHRDH"/>
</dbReference>
<accession>A0A4R9K2Z6</accession>
<dbReference type="SUPFAM" id="SSF51735">
    <property type="entry name" value="NAD(P)-binding Rossmann-fold domains"/>
    <property type="match status" value="1"/>
</dbReference>
<dbReference type="InterPro" id="IPR050259">
    <property type="entry name" value="SDR"/>
</dbReference>
<dbReference type="Gene3D" id="3.40.50.720">
    <property type="entry name" value="NAD(P)-binding Rossmann-like Domain"/>
    <property type="match status" value="1"/>
</dbReference>
<evidence type="ECO:0000256" key="1">
    <source>
        <dbReference type="ARBA" id="ARBA00006484"/>
    </source>
</evidence>
<dbReference type="AlphaFoldDB" id="A0A4R9K2Z6"/>
<dbReference type="OrthoDB" id="9808814at2"/>
<dbReference type="InterPro" id="IPR036291">
    <property type="entry name" value="NAD(P)-bd_dom_sf"/>
</dbReference>
<comment type="caution">
    <text evidence="3">The sequence shown here is derived from an EMBL/GenBank/DDBJ whole genome shotgun (WGS) entry which is preliminary data.</text>
</comment>
<reference evidence="3" key="1">
    <citation type="journal article" date="2019" name="PLoS Negl. Trop. Dis.">
        <title>Revisiting the worldwide diversity of Leptospira species in the environment.</title>
        <authorList>
            <person name="Vincent A.T."/>
            <person name="Schiettekatte O."/>
            <person name="Bourhy P."/>
            <person name="Veyrier F.J."/>
            <person name="Picardeau M."/>
        </authorList>
    </citation>
    <scope>NUCLEOTIDE SEQUENCE [LARGE SCALE GENOMIC DNA]</scope>
    <source>
        <strain evidence="3">201702476</strain>
    </source>
</reference>
<gene>
    <name evidence="3" type="ORF">EHQ58_09940</name>
</gene>
<dbReference type="PANTHER" id="PTHR42879:SF2">
    <property type="entry name" value="3-OXOACYL-[ACYL-CARRIER-PROTEIN] REDUCTASE FABG"/>
    <property type="match status" value="1"/>
</dbReference>
<dbReference type="Proteomes" id="UP000297693">
    <property type="component" value="Unassembled WGS sequence"/>
</dbReference>
<dbReference type="PRINTS" id="PR00080">
    <property type="entry name" value="SDRFAMILY"/>
</dbReference>
<evidence type="ECO:0000313" key="4">
    <source>
        <dbReference type="Proteomes" id="UP000297693"/>
    </source>
</evidence>
<comment type="similarity">
    <text evidence="1 2">Belongs to the short-chain dehydrogenases/reductases (SDR) family.</text>
</comment>
<evidence type="ECO:0000256" key="2">
    <source>
        <dbReference type="RuleBase" id="RU000363"/>
    </source>
</evidence>
<name>A0A4R9K2Z6_9LEPT</name>
<sequence>MSKIDKLAIVTGASRGIGLALVKSLIALEYKVVGCSRNPELCDYKHQRFQLDKVDLADLSQLEAWITKLKTNASIDLLIHNVGVGFFAPLEELNWKQINSMITLHLTVPMLLTNSLLRELKKSEGRLIFIGSVAGTKISPWGSVYGATKAGLIHFGREVFQELRKSGVKVTNIIPDMTDTEFYKDLTFDVDEDPKAYILDSCVSQAIENILSQREGTIISEIVIQPEKFKIRKK</sequence>
<dbReference type="EMBL" id="RQGD01000025">
    <property type="protein sequence ID" value="TGL59234.1"/>
    <property type="molecule type" value="Genomic_DNA"/>
</dbReference>
<dbReference type="CDD" id="cd05233">
    <property type="entry name" value="SDR_c"/>
    <property type="match status" value="1"/>
</dbReference>
<organism evidence="3 4">
    <name type="scientific">Leptospira ognonensis</name>
    <dbReference type="NCBI Taxonomy" id="2484945"/>
    <lineage>
        <taxon>Bacteria</taxon>
        <taxon>Pseudomonadati</taxon>
        <taxon>Spirochaetota</taxon>
        <taxon>Spirochaetia</taxon>
        <taxon>Leptospirales</taxon>
        <taxon>Leptospiraceae</taxon>
        <taxon>Leptospira</taxon>
    </lineage>
</organism>
<proteinExistence type="inferred from homology"/>
<protein>
    <submittedName>
        <fullName evidence="3">SDR family oxidoreductase</fullName>
    </submittedName>
</protein>
<dbReference type="InterPro" id="IPR002347">
    <property type="entry name" value="SDR_fam"/>
</dbReference>
<dbReference type="RefSeq" id="WP_135623760.1">
    <property type="nucleotide sequence ID" value="NZ_RQGD01000025.1"/>
</dbReference>
<dbReference type="Pfam" id="PF00106">
    <property type="entry name" value="adh_short"/>
    <property type="match status" value="1"/>
</dbReference>
<keyword evidence="4" id="KW-1185">Reference proteome</keyword>
<dbReference type="PANTHER" id="PTHR42879">
    <property type="entry name" value="3-OXOACYL-(ACYL-CARRIER-PROTEIN) REDUCTASE"/>
    <property type="match status" value="1"/>
</dbReference>